<evidence type="ECO:0000256" key="2">
    <source>
        <dbReference type="ARBA" id="ARBA00012400"/>
    </source>
</evidence>
<gene>
    <name evidence="7" type="primary">cysG</name>
    <name evidence="7" type="ORF">ADA01nite_08690</name>
</gene>
<proteinExistence type="predicted"/>
<dbReference type="Pfam" id="PF13241">
    <property type="entry name" value="NAD_binding_7"/>
    <property type="match status" value="1"/>
</dbReference>
<dbReference type="PANTHER" id="PTHR35330:SF1">
    <property type="entry name" value="SIROHEME BIOSYNTHESIS PROTEIN MET8"/>
    <property type="match status" value="1"/>
</dbReference>
<dbReference type="GO" id="GO:0004325">
    <property type="term" value="F:ferrochelatase activity"/>
    <property type="evidence" value="ECO:0007669"/>
    <property type="project" value="InterPro"/>
</dbReference>
<dbReference type="EMBL" id="BJXX01000043">
    <property type="protein sequence ID" value="GEN33409.1"/>
    <property type="molecule type" value="Genomic_DNA"/>
</dbReference>
<evidence type="ECO:0000256" key="1">
    <source>
        <dbReference type="ARBA" id="ARBA00005010"/>
    </source>
</evidence>
<dbReference type="InterPro" id="IPR028161">
    <property type="entry name" value="Met8-like"/>
</dbReference>
<dbReference type="InterPro" id="IPR006367">
    <property type="entry name" value="Sirohaem_synthase_N"/>
</dbReference>
<dbReference type="SUPFAM" id="SSF51735">
    <property type="entry name" value="NAD(P)-binding Rossmann-fold domains"/>
    <property type="match status" value="1"/>
</dbReference>
<protein>
    <recommendedName>
        <fullName evidence="2">precorrin-2 dehydrogenase</fullName>
        <ecNumber evidence="2">1.3.1.76</ecNumber>
    </recommendedName>
</protein>
<dbReference type="GO" id="GO:0043115">
    <property type="term" value="F:precorrin-2 dehydrogenase activity"/>
    <property type="evidence" value="ECO:0007669"/>
    <property type="project" value="UniProtKB-EC"/>
</dbReference>
<evidence type="ECO:0000256" key="5">
    <source>
        <dbReference type="ARBA" id="ARBA00023244"/>
    </source>
</evidence>
<evidence type="ECO:0000313" key="8">
    <source>
        <dbReference type="Proteomes" id="UP000321157"/>
    </source>
</evidence>
<evidence type="ECO:0000256" key="3">
    <source>
        <dbReference type="ARBA" id="ARBA00023002"/>
    </source>
</evidence>
<dbReference type="EC" id="1.3.1.76" evidence="2"/>
<dbReference type="RefSeq" id="WP_170230147.1">
    <property type="nucleotide sequence ID" value="NZ_BJXX01000043.1"/>
</dbReference>
<dbReference type="Gene3D" id="1.10.8.610">
    <property type="entry name" value="SirC, precorrin-2 dehydrogenase, C-terminal helical domain-like"/>
    <property type="match status" value="1"/>
</dbReference>
<dbReference type="Gene3D" id="3.40.50.720">
    <property type="entry name" value="NAD(P)-binding Rossmann-like Domain"/>
    <property type="match status" value="1"/>
</dbReference>
<name>A0A511V3I4_9BACL</name>
<dbReference type="SUPFAM" id="SSF75615">
    <property type="entry name" value="Siroheme synthase middle domains-like"/>
    <property type="match status" value="1"/>
</dbReference>
<evidence type="ECO:0000256" key="6">
    <source>
        <dbReference type="ARBA" id="ARBA00047561"/>
    </source>
</evidence>
<accession>A0A511V3I4</accession>
<sequence>MTDRLYPVLLQLKNRTCVIIGGGGVAERKAMTLLQTGASVVVVSPELTERLQDLAQAGRIVWRKKAFTPEDVHGAFLIFAATNHPEVNLAVYEAKESGQLLNISDRPDLSTFTVPAQLHRGKLLLTVSTEGASPGLSRKLIEELAERYDEAYEIYLDFLAETRRLILEQVENPKRRRRLFRELLADEFLLDARRKDTDRLWERFMKLMREEGEEDT</sequence>
<reference evidence="7 8" key="1">
    <citation type="submission" date="2019-07" db="EMBL/GenBank/DDBJ databases">
        <title>Whole genome shotgun sequence of Aneurinibacillus danicus NBRC 102444.</title>
        <authorList>
            <person name="Hosoyama A."/>
            <person name="Uohara A."/>
            <person name="Ohji S."/>
            <person name="Ichikawa N."/>
        </authorList>
    </citation>
    <scope>NUCLEOTIDE SEQUENCE [LARGE SCALE GENOMIC DNA]</scope>
    <source>
        <strain evidence="7 8">NBRC 102444</strain>
    </source>
</reference>
<dbReference type="UniPathway" id="UPA00262">
    <property type="reaction ID" value="UER00222"/>
</dbReference>
<dbReference type="InterPro" id="IPR042518">
    <property type="entry name" value="SirC_C"/>
</dbReference>
<dbReference type="NCBIfam" id="TIGR01470">
    <property type="entry name" value="cysG_Nterm"/>
    <property type="match status" value="1"/>
</dbReference>
<dbReference type="AlphaFoldDB" id="A0A511V3I4"/>
<comment type="pathway">
    <text evidence="1">Porphyrin-containing compound metabolism; siroheme biosynthesis; sirohydrochlorin from precorrin-2: step 1/1.</text>
</comment>
<keyword evidence="3" id="KW-0560">Oxidoreductase</keyword>
<evidence type="ECO:0000256" key="4">
    <source>
        <dbReference type="ARBA" id="ARBA00023027"/>
    </source>
</evidence>
<keyword evidence="8" id="KW-1185">Reference proteome</keyword>
<comment type="caution">
    <text evidence="7">The sequence shown here is derived from an EMBL/GenBank/DDBJ whole genome shotgun (WGS) entry which is preliminary data.</text>
</comment>
<dbReference type="InterPro" id="IPR036291">
    <property type="entry name" value="NAD(P)-bd_dom_sf"/>
</dbReference>
<evidence type="ECO:0000313" key="7">
    <source>
        <dbReference type="EMBL" id="GEN33409.1"/>
    </source>
</evidence>
<comment type="catalytic activity">
    <reaction evidence="6">
        <text>precorrin-2 + NAD(+) = sirohydrochlorin + NADH + 2 H(+)</text>
        <dbReference type="Rhea" id="RHEA:15613"/>
        <dbReference type="ChEBI" id="CHEBI:15378"/>
        <dbReference type="ChEBI" id="CHEBI:57540"/>
        <dbReference type="ChEBI" id="CHEBI:57945"/>
        <dbReference type="ChEBI" id="CHEBI:58351"/>
        <dbReference type="ChEBI" id="CHEBI:58827"/>
        <dbReference type="EC" id="1.3.1.76"/>
    </reaction>
</comment>
<dbReference type="PANTHER" id="PTHR35330">
    <property type="entry name" value="SIROHEME BIOSYNTHESIS PROTEIN MET8"/>
    <property type="match status" value="1"/>
</dbReference>
<dbReference type="Proteomes" id="UP000321157">
    <property type="component" value="Unassembled WGS sequence"/>
</dbReference>
<dbReference type="GO" id="GO:0019354">
    <property type="term" value="P:siroheme biosynthetic process"/>
    <property type="evidence" value="ECO:0007669"/>
    <property type="project" value="UniProtKB-UniPathway"/>
</dbReference>
<keyword evidence="4" id="KW-0520">NAD</keyword>
<organism evidence="7 8">
    <name type="scientific">Aneurinibacillus danicus</name>
    <dbReference type="NCBI Taxonomy" id="267746"/>
    <lineage>
        <taxon>Bacteria</taxon>
        <taxon>Bacillati</taxon>
        <taxon>Bacillota</taxon>
        <taxon>Bacilli</taxon>
        <taxon>Bacillales</taxon>
        <taxon>Paenibacillaceae</taxon>
        <taxon>Aneurinibacillus group</taxon>
        <taxon>Aneurinibacillus</taxon>
    </lineage>
</organism>
<keyword evidence="5" id="KW-0627">Porphyrin biosynthesis</keyword>